<keyword evidence="5" id="KW-1133">Transmembrane helix</keyword>
<evidence type="ECO:0000256" key="1">
    <source>
        <dbReference type="ARBA" id="ARBA00022490"/>
    </source>
</evidence>
<dbReference type="GO" id="GO:0016020">
    <property type="term" value="C:membrane"/>
    <property type="evidence" value="ECO:0007669"/>
    <property type="project" value="InterPro"/>
</dbReference>
<keyword evidence="1" id="KW-0963">Cytoplasm</keyword>
<sequence>MKTDEKNFAESSNVPTPKSLNNSDDVIEEIRSWIQLDVKSKFHEDAVKFIESVVVRHLSSLENTVVERLYVKVVLEMWLRKSLGKTVDYLNDETIDISVEMPTLLKELNSINSFEDIGLKLNETTCQLTNLCDTGCQYLKLILDQVDLFKNTPRFSVLVDSYIKQFKASCIDKVFSRCLDDVAKDHMNGKRNWQFIVALNEVLQVATEDVAMQNVLEEIFTGKDVKNFDDVSGQELINKLVEIFSSCSDATKNESSEWVNKLKSEKEWTRKLQVLVKETCKAFLLPKTTIKVEYGRKVILIKGVSVFVSKMIAEMKQLKDNYPEVQEIQIVGLSSVHVDWHLENETWHGTNVGIVTDKIFVDYKVCRIAQTYNAQEKEETTESKEANHFVDDFCVCWDVSGKNGEPGHPGKSGGNVTIICNEMIDAERWQIISDGGKGGDGQNGTNGKSKPDKKANKWSKEYFNQLFPSMSMFETGEQADGKFPADAVKIVLKTLNDLLPVGTRESGKDIRPGYRGNFFIEGTAKDGSTISVSFYQSKTKRHTLIFCQGSNVEQGGSGGTIVFEFMTEGKNSIATQSGVPVIGKENRRPRAVRMGVYEAIGSDGVMGTPVGDVGFIHRLDTSEPSAIQNLTGHYIGFENDVSLRMKFTRTKPARQPNNADNYYVKLKKGEYASIDYRSLSPSDQVKSIRSTVENATKKKAIVHQSLAQHVVRVDERRQMTQCLQTRLSTNWEEERMTNNVDFLVSQMEDKETQLNQLTSQCSRGLENVASTRFVKPALKKKLDVKSVSDTSRSLVGGRSVGRRPVDFRQKPPVDVRCLDMLPTMSGVDSAVHSIFGEMNSNGSYVCNNVKMFRQHVATFIRQNATDPGTLETSNQSELAKFIQKKENHVKVSAFVKQFKLRVQKSDAPSECPKLFEEYAKFVETPSNSLESAELEMLAIIHRMSIHVYNDQLSSFKYKETLNPDTENKHYILDYGNGEWQRVEPYIMVNNFCEKIDGDLFEYQPIQSNYFRKFLDPLEKHGANQQVITSMKKLNPENGDTPDKLFQLLLERFCVNDENLKQKNLNIKLIDKHSTDLDCLAEWIVEHNNRNLSPIFYLNIVKNNLTVEWKCECLMLEIFDRFVQESFNIDSIGKIRGKLNKIAKGMPSLVPILRKLVAASDSCFALQPQNLLRLLKTIAKDCGQSDGITRQQWPELQELPLSDWYYHLRSKVWEKKVNRLPNSDSSTPKEDKKLRNEAVYMLLELEFENDENYCDNLLKKTVDLKKAVIVLRNVMHPEAIPNQEYDGVNKLHIKNKTEHIQTYDERLVTMRFPTMLNDVKKKVEESKSMSDQMKDSDERKYKLAEERIRKLIEQWQKNGLNLNDNKSAADFVFVYDYAVQKTCTKEGDKPTFRLRDNQRVTIMTLLISENKTTFAQVSTGEGKSLIVTGVAIAFALCQNEKKKTKKIDVITSNDMLARRDSTLSVADGGLRDLYEYFNVSVANNCSRCMDERTQAYNAAVVYGQLANFQRDYLLDKFYGQNIRSDRTMDVVVIDEVDCMMLDRGNDTLYLSHDIPGMEMLESLYVFIWEKIRSSSIGLDKLTIRESVKSAVLYDLYGAITKGDLESIHNPLKDQPLKKNALWDHLIETKVIDPQGRLWMEDKVKDINFEPEMNPKIIFYLHSVANRERSIRIPEHLTSFVDRNLDTWLDNAMQALELKRDEDYVVDQDRTNTSPDLNPQVIIIDQDTGMDQNSSQWDGALHQFIQLKEGCKLTSQSLKAIFVSNAAYIMAYKKVVGVSGTLGSKSEGNFMYKEYDSLRFVIPTAFQKRFYLKLTQILESEDQWLQAIVKETQHVILPDDESKARSLVIFCKSIKDVNVIHRYLKKELGSKLNDNHIHCYTRDYEKFAFEGKSLEVGHVIIATNLAGRGTDIKISDQLKANGGLHICLTFLPKNERVEEQAMGRSARNGAPGSGIFILYEESKTGKKWGVGKWLSMKAERQWKEKQRISCLEEDFETTECEQKLIKNLRTYYTELMQELKNQKRGGQETKTIWDSVLDKWVLWLDESHLKSFLYSYNVDFFRTFYDDIGMPEINTSNISWMTPGRSVAMAKHLALQKSSLSEAGEILKRVIDSKDGYFYPAAYYYFAFILIQEDIKGNKTKFIQTLRKCETILNNDIDIHLSFYRKVNSNATPDQVPSFCVVDVYKQQKDNIVKILEYFIGSVRALLGNHYCSASNLKEVGKEEKKEKNIFKKAEIFFKKKDFGRESKPEQELQICPERAEKLFQLLVEKKCISCRLNDIDAIPNRDAIIEQVANEYGIQNLMKHLEFIPLGENLTEKEIEKKLKNENLIPCTRKAFWAKLKNEGALEAVKGGLCSQMKCVIMLESECDVEPSKPNSKKLDRDKRIKIKDFQFGLDSFDREHNCLNVLYNPIYDSMSDLLKQKKIMFSKKYVKKQLGEEEYRRRKEKFESNQIAQLNLDKLDLDKLERVSLKFSDPLGKHDLERININSSGEQDGVWNALVDQKIIDSNGKLLPNFQKFSYPECPAYEKPVMRMIGRTFVAEIVKSQWLRLKADKNPNCLKAINLLPLKPYRDMLGDLMAAHVISGARVTENTKLIEEKTDALEDKDEGACVCKFLKSRQAVYAPKMKKYDVYLDFIEMDIRKIPNTENISTELHSFDLVGFNHVIDIKDREMSWKTKLSAIGTGAVGIASIGVGVFLIHANLLSFGLSKNVLFVGGASDILYAITAILTRSNFSWADYTRQRLMSAIGKAEPMDMIKTIFKLYSSTEKADFREAIQLAVGEERWKRQGRSQTDRDGEVPSGRTLERIGLKKHKTEFYFHSQLHYLLQDFGIFVHGEIKKCLDKNLNEIRKRLTQFNNLHGLETSQHFVREKMNKFISDWATEGRKWVKEITTAMTSKLDEIHMVLQQTEEIPLTQEIADEGIREMEPIFHDYEVRIRLIRVTVTCISEFLSDLKNYDKPEVAREEDIGVEEAFKRFPERMLADIEAELERQVDKILDSLRKQIHQVASNQVSNLDKINSEIFTTFCSLLNRS</sequence>
<dbReference type="EMBL" id="GDIP01200708">
    <property type="protein sequence ID" value="JAJ22694.1"/>
    <property type="molecule type" value="Transcribed_RNA"/>
</dbReference>
<feature type="transmembrane region" description="Helical" evidence="5">
    <location>
        <begin position="2677"/>
        <end position="2698"/>
    </location>
</feature>
<protein>
    <submittedName>
        <fullName evidence="6">Helicase c-terminal domain containing protein</fullName>
    </submittedName>
</protein>
<dbReference type="PROSITE" id="PS51194">
    <property type="entry name" value="HELICASE_CTER"/>
    <property type="match status" value="1"/>
</dbReference>
<keyword evidence="3" id="KW-0811">Translocation</keyword>
<feature type="region of interest" description="Disordered" evidence="4">
    <location>
        <begin position="432"/>
        <end position="454"/>
    </location>
</feature>
<keyword evidence="6" id="KW-0547">Nucleotide-binding</keyword>
<dbReference type="GO" id="GO:0006605">
    <property type="term" value="P:protein targeting"/>
    <property type="evidence" value="ECO:0007669"/>
    <property type="project" value="InterPro"/>
</dbReference>
<reference evidence="6" key="2">
    <citation type="submission" date="2015-10" db="EMBL/GenBank/DDBJ databases">
        <authorList>
            <person name="Gilbert D.G."/>
        </authorList>
    </citation>
    <scope>NUCLEOTIDE SEQUENCE</scope>
</reference>
<keyword evidence="2" id="KW-0653">Protein transport</keyword>
<dbReference type="InterPro" id="IPR014018">
    <property type="entry name" value="SecA_motor_DEAD"/>
</dbReference>
<dbReference type="FunFam" id="3.90.1440.10:FF:000007">
    <property type="entry name" value="Uncharacterized protein"/>
    <property type="match status" value="1"/>
</dbReference>
<dbReference type="PROSITE" id="PS51196">
    <property type="entry name" value="SECA_MOTOR_DEAD"/>
    <property type="match status" value="1"/>
</dbReference>
<name>A0A0P5APT5_9CRUS</name>
<feature type="region of interest" description="Disordered" evidence="4">
    <location>
        <begin position="1"/>
        <end position="21"/>
    </location>
</feature>
<keyword evidence="2" id="KW-0813">Transport</keyword>
<proteinExistence type="predicted"/>
<dbReference type="SUPFAM" id="SSF81767">
    <property type="entry name" value="Pre-protein crosslinking domain of SecA"/>
    <property type="match status" value="1"/>
</dbReference>
<evidence type="ECO:0000256" key="3">
    <source>
        <dbReference type="ARBA" id="ARBA00023010"/>
    </source>
</evidence>
<keyword evidence="5" id="KW-0812">Transmembrane</keyword>
<evidence type="ECO:0000256" key="4">
    <source>
        <dbReference type="SAM" id="MobiDB-lite"/>
    </source>
</evidence>
<evidence type="ECO:0000256" key="2">
    <source>
        <dbReference type="ARBA" id="ARBA00022927"/>
    </source>
</evidence>
<dbReference type="GO" id="GO:0017038">
    <property type="term" value="P:protein import"/>
    <property type="evidence" value="ECO:0007669"/>
    <property type="project" value="InterPro"/>
</dbReference>
<accession>A0A0P5APT5</accession>
<dbReference type="InterPro" id="IPR027417">
    <property type="entry name" value="P-loop_NTPase"/>
</dbReference>
<feature type="compositionally biased region" description="Polar residues" evidence="4">
    <location>
        <begin position="9"/>
        <end position="21"/>
    </location>
</feature>
<dbReference type="SUPFAM" id="SSF52540">
    <property type="entry name" value="P-loop containing nucleoside triphosphate hydrolases"/>
    <property type="match status" value="2"/>
</dbReference>
<keyword evidence="5" id="KW-0472">Membrane</keyword>
<dbReference type="InterPro" id="IPR036670">
    <property type="entry name" value="SecA_X-link_sf"/>
</dbReference>
<dbReference type="Pfam" id="PF07517">
    <property type="entry name" value="SecA_DEAD"/>
    <property type="match status" value="1"/>
</dbReference>
<dbReference type="GO" id="GO:0004386">
    <property type="term" value="F:helicase activity"/>
    <property type="evidence" value="ECO:0007669"/>
    <property type="project" value="UniProtKB-KW"/>
</dbReference>
<dbReference type="PANTHER" id="PTHR30612:SF0">
    <property type="entry name" value="CHLOROPLAST PROTEIN-TRANSPORTING ATPASE"/>
    <property type="match status" value="1"/>
</dbReference>
<dbReference type="Gene3D" id="3.40.50.300">
    <property type="entry name" value="P-loop containing nucleotide triphosphate hydrolases"/>
    <property type="match status" value="3"/>
</dbReference>
<dbReference type="InterPro" id="IPR001650">
    <property type="entry name" value="Helicase_C-like"/>
</dbReference>
<dbReference type="InterPro" id="IPR000185">
    <property type="entry name" value="SecA"/>
</dbReference>
<dbReference type="OrthoDB" id="10067052at2759"/>
<dbReference type="GO" id="GO:0005524">
    <property type="term" value="F:ATP binding"/>
    <property type="evidence" value="ECO:0007669"/>
    <property type="project" value="InterPro"/>
</dbReference>
<organism evidence="6">
    <name type="scientific">Daphnia magna</name>
    <dbReference type="NCBI Taxonomy" id="35525"/>
    <lineage>
        <taxon>Eukaryota</taxon>
        <taxon>Metazoa</taxon>
        <taxon>Ecdysozoa</taxon>
        <taxon>Arthropoda</taxon>
        <taxon>Crustacea</taxon>
        <taxon>Branchiopoda</taxon>
        <taxon>Diplostraca</taxon>
        <taxon>Cladocera</taxon>
        <taxon>Anomopoda</taxon>
        <taxon>Daphniidae</taxon>
        <taxon>Daphnia</taxon>
    </lineage>
</organism>
<evidence type="ECO:0000256" key="5">
    <source>
        <dbReference type="SAM" id="Phobius"/>
    </source>
</evidence>
<dbReference type="PANTHER" id="PTHR30612">
    <property type="entry name" value="SECA INNER MEMBRANE COMPONENT OF SEC PROTEIN SECRETION SYSTEM"/>
    <property type="match status" value="1"/>
</dbReference>
<evidence type="ECO:0000313" key="6">
    <source>
        <dbReference type="EMBL" id="JAJ22694.1"/>
    </source>
</evidence>
<dbReference type="GO" id="GO:0006886">
    <property type="term" value="P:intracellular protein transport"/>
    <property type="evidence" value="ECO:0007669"/>
    <property type="project" value="InterPro"/>
</dbReference>
<keyword evidence="6" id="KW-0067">ATP-binding</keyword>
<reference evidence="6" key="1">
    <citation type="submission" date="2015-10" db="EMBL/GenBank/DDBJ databases">
        <title>Daphnia magna gene sets from two clonal populations assembled and annotated with EvidentialGene.</title>
        <authorList>
            <person name="Gilbert D."/>
            <person name="Podicheti R."/>
            <person name="Orsini L."/>
            <person name="Colbourne J."/>
            <person name="Pfrender M."/>
        </authorList>
    </citation>
    <scope>NUCLEOTIDE SEQUENCE</scope>
</reference>
<keyword evidence="6" id="KW-0378">Hydrolase</keyword>
<dbReference type="SMART" id="SM00957">
    <property type="entry name" value="SecA_DEAD"/>
    <property type="match status" value="1"/>
</dbReference>
<dbReference type="Gene3D" id="3.90.1440.10">
    <property type="entry name" value="SecA, preprotein cross-linking domain"/>
    <property type="match status" value="1"/>
</dbReference>
<feature type="transmembrane region" description="Helical" evidence="5">
    <location>
        <begin position="2710"/>
        <end position="2732"/>
    </location>
</feature>
<feature type="compositionally biased region" description="Gly residues" evidence="4">
    <location>
        <begin position="435"/>
        <end position="444"/>
    </location>
</feature>
<dbReference type="InterPro" id="IPR011115">
    <property type="entry name" value="SecA_DEAD"/>
</dbReference>
<keyword evidence="6" id="KW-0347">Helicase</keyword>